<dbReference type="InterPro" id="IPR028098">
    <property type="entry name" value="Glyco_trans_4-like_N"/>
</dbReference>
<name>W9DSZ5_METTI</name>
<dbReference type="Gene3D" id="3.40.50.2000">
    <property type="entry name" value="Glycogen Phosphorylase B"/>
    <property type="match status" value="2"/>
</dbReference>
<dbReference type="OrthoDB" id="109596at2157"/>
<organism evidence="3 4">
    <name type="scientific">Methanolobus tindarius DSM 2278</name>
    <dbReference type="NCBI Taxonomy" id="1090322"/>
    <lineage>
        <taxon>Archaea</taxon>
        <taxon>Methanobacteriati</taxon>
        <taxon>Methanobacteriota</taxon>
        <taxon>Stenosarchaea group</taxon>
        <taxon>Methanomicrobia</taxon>
        <taxon>Methanosarcinales</taxon>
        <taxon>Methanosarcinaceae</taxon>
        <taxon>Methanolobus</taxon>
    </lineage>
</organism>
<keyword evidence="3" id="KW-0808">Transferase</keyword>
<dbReference type="PANTHER" id="PTHR12526:SF630">
    <property type="entry name" value="GLYCOSYLTRANSFERASE"/>
    <property type="match status" value="1"/>
</dbReference>
<dbReference type="AlphaFoldDB" id="W9DSZ5"/>
<evidence type="ECO:0000313" key="3">
    <source>
        <dbReference type="EMBL" id="ETA66807.1"/>
    </source>
</evidence>
<accession>W9DSZ5</accession>
<dbReference type="PANTHER" id="PTHR12526">
    <property type="entry name" value="GLYCOSYLTRANSFERASE"/>
    <property type="match status" value="1"/>
</dbReference>
<evidence type="ECO:0000259" key="2">
    <source>
        <dbReference type="Pfam" id="PF13439"/>
    </source>
</evidence>
<comment type="caution">
    <text evidence="3">The sequence shown here is derived from an EMBL/GenBank/DDBJ whole genome shotgun (WGS) entry which is preliminary data.</text>
</comment>
<sequence>MTDILMLITTLTGGGAERVPSELSISLDKRISRRIILLKNQISYPYDQKPISMNLNYTKSSFFSVLYALTTGILKYRKIVKTHNAKVSISFLVMDNFINILSNLFKKRTKVIISVHATLSNKFKDTIIDKIAIIFVKKLYNRADLIIAVSEGVKEELISMFHLDSQKIKVVYNPLNISQIKFLKEETVDDLFFSDSVPTIITMGRLNEVKGQWHLIRAFSKVKSKQKCRLCILGEGPMRPRLEKLISDLNLKDDILLLGWKTNPYKYINHSSLFVLTSISEALPYSIIEAMACGCPVISTDCKYGPSEIIGDNKYGILVPPMDSKFCEVADPLTIEENILAENIIQILNDENNMNKYSELGLKRSMNFDTSKVIDIYEQIFFEDM</sequence>
<reference evidence="3 4" key="1">
    <citation type="submission" date="2013-08" db="EMBL/GenBank/DDBJ databases">
        <authorList>
            <consortium name="DOE Joint Genome Institute"/>
            <person name="Eisen J."/>
            <person name="Huntemann M."/>
            <person name="Han J."/>
            <person name="Chen A."/>
            <person name="Kyrpides N."/>
            <person name="Mavromatis K."/>
            <person name="Markowitz V."/>
            <person name="Palaniappan K."/>
            <person name="Ivanova N."/>
            <person name="Schaumberg A."/>
            <person name="Pati A."/>
            <person name="Liolios K."/>
            <person name="Nordberg H.P."/>
            <person name="Cantor M.N."/>
            <person name="Hua S.X."/>
            <person name="Woyke T."/>
        </authorList>
    </citation>
    <scope>NUCLEOTIDE SEQUENCE [LARGE SCALE GENOMIC DNA]</scope>
    <source>
        <strain evidence="3 4">DSM 2278</strain>
    </source>
</reference>
<dbReference type="SUPFAM" id="SSF53756">
    <property type="entry name" value="UDP-Glycosyltransferase/glycogen phosphorylase"/>
    <property type="match status" value="1"/>
</dbReference>
<dbReference type="GO" id="GO:0016757">
    <property type="term" value="F:glycosyltransferase activity"/>
    <property type="evidence" value="ECO:0007669"/>
    <property type="project" value="InterPro"/>
</dbReference>
<dbReference type="CDD" id="cd03811">
    <property type="entry name" value="GT4_GT28_WabH-like"/>
    <property type="match status" value="1"/>
</dbReference>
<dbReference type="Proteomes" id="UP000019483">
    <property type="component" value="Unassembled WGS sequence"/>
</dbReference>
<proteinExistence type="predicted"/>
<evidence type="ECO:0000259" key="1">
    <source>
        <dbReference type="Pfam" id="PF00534"/>
    </source>
</evidence>
<gene>
    <name evidence="3" type="ORF">MettiDRAFT_0208</name>
</gene>
<protein>
    <submittedName>
        <fullName evidence="3">Glycosyltransferase</fullName>
    </submittedName>
</protein>
<dbReference type="EMBL" id="AZAJ01000001">
    <property type="protein sequence ID" value="ETA66807.1"/>
    <property type="molecule type" value="Genomic_DNA"/>
</dbReference>
<feature type="domain" description="Glycosyl transferase family 1" evidence="1">
    <location>
        <begin position="189"/>
        <end position="324"/>
    </location>
</feature>
<dbReference type="STRING" id="1090322.MettiDRAFT_0208"/>
<feature type="domain" description="Glycosyltransferase subfamily 4-like N-terminal" evidence="2">
    <location>
        <begin position="14"/>
        <end position="178"/>
    </location>
</feature>
<dbReference type="Pfam" id="PF00534">
    <property type="entry name" value="Glycos_transf_1"/>
    <property type="match status" value="1"/>
</dbReference>
<dbReference type="Pfam" id="PF13439">
    <property type="entry name" value="Glyco_transf_4"/>
    <property type="match status" value="1"/>
</dbReference>
<evidence type="ECO:0000313" key="4">
    <source>
        <dbReference type="Proteomes" id="UP000019483"/>
    </source>
</evidence>
<dbReference type="RefSeq" id="WP_023843944.1">
    <property type="nucleotide sequence ID" value="NZ_AZAJ01000001.1"/>
</dbReference>
<keyword evidence="4" id="KW-1185">Reference proteome</keyword>
<dbReference type="InterPro" id="IPR001296">
    <property type="entry name" value="Glyco_trans_1"/>
</dbReference>